<sequence>MKTIGERLRFLREQAGLSMNELEDSIGASRGSVNKWEKGSIPGGKYLITLSDYFNVSTDWILKGEKEIFAQNEVSKRLNSELPELSYSDIELLAKFHQLTEKEQGRIEERIEIYLSERKTKTDSSSKQSRSTNGDGREEAASRTA</sequence>
<dbReference type="EMBL" id="CALYLO010000018">
    <property type="protein sequence ID" value="CAH8249691.1"/>
    <property type="molecule type" value="Genomic_DNA"/>
</dbReference>
<keyword evidence="5" id="KW-1185">Reference proteome</keyword>
<evidence type="ECO:0000313" key="4">
    <source>
        <dbReference type="EMBL" id="CAH8249691.1"/>
    </source>
</evidence>
<feature type="region of interest" description="Disordered" evidence="2">
    <location>
        <begin position="118"/>
        <end position="145"/>
    </location>
</feature>
<feature type="compositionally biased region" description="Basic and acidic residues" evidence="2">
    <location>
        <begin position="135"/>
        <end position="145"/>
    </location>
</feature>
<reference evidence="4" key="1">
    <citation type="submission" date="2022-06" db="EMBL/GenBank/DDBJ databases">
        <authorList>
            <person name="Dietemann V."/>
            <person name="Ory F."/>
            <person name="Dainat B."/>
            <person name="Oberhansli S."/>
        </authorList>
    </citation>
    <scope>NUCLEOTIDE SEQUENCE</scope>
    <source>
        <strain evidence="4">Ena-SAMPLE-TAB-26-04-2022-14:26:32:270-5432</strain>
    </source>
</reference>
<organism evidence="4 5">
    <name type="scientific">Paenibacillus melissococcoides</name>
    <dbReference type="NCBI Taxonomy" id="2912268"/>
    <lineage>
        <taxon>Bacteria</taxon>
        <taxon>Bacillati</taxon>
        <taxon>Bacillota</taxon>
        <taxon>Bacilli</taxon>
        <taxon>Bacillales</taxon>
        <taxon>Paenibacillaceae</taxon>
        <taxon>Paenibacillus</taxon>
    </lineage>
</organism>
<dbReference type="PROSITE" id="PS50943">
    <property type="entry name" value="HTH_CROC1"/>
    <property type="match status" value="1"/>
</dbReference>
<comment type="caution">
    <text evidence="4">The sequence shown here is derived from an EMBL/GenBank/DDBJ whole genome shotgun (WGS) entry which is preliminary data.</text>
</comment>
<evidence type="ECO:0000256" key="2">
    <source>
        <dbReference type="SAM" id="MobiDB-lite"/>
    </source>
</evidence>
<feature type="domain" description="HTH cro/C1-type" evidence="3">
    <location>
        <begin position="8"/>
        <end position="61"/>
    </location>
</feature>
<dbReference type="InterPro" id="IPR001387">
    <property type="entry name" value="Cro/C1-type_HTH"/>
</dbReference>
<dbReference type="Gene3D" id="1.10.260.40">
    <property type="entry name" value="lambda repressor-like DNA-binding domains"/>
    <property type="match status" value="1"/>
</dbReference>
<dbReference type="CDD" id="cd00093">
    <property type="entry name" value="HTH_XRE"/>
    <property type="match status" value="1"/>
</dbReference>
<dbReference type="SMART" id="SM00530">
    <property type="entry name" value="HTH_XRE"/>
    <property type="match status" value="1"/>
</dbReference>
<dbReference type="RefSeq" id="WP_213430012.1">
    <property type="nucleotide sequence ID" value="NZ_AP031286.1"/>
</dbReference>
<dbReference type="PANTHER" id="PTHR46558">
    <property type="entry name" value="TRACRIPTIONAL REGULATORY PROTEIN-RELATED-RELATED"/>
    <property type="match status" value="1"/>
</dbReference>
<evidence type="ECO:0000313" key="5">
    <source>
        <dbReference type="Proteomes" id="UP001154322"/>
    </source>
</evidence>
<name>A0ABM9GEF4_9BACL</name>
<gene>
    <name evidence="4" type="ORF">WJ0W_006875</name>
</gene>
<keyword evidence="1" id="KW-0238">DNA-binding</keyword>
<dbReference type="SUPFAM" id="SSF47413">
    <property type="entry name" value="lambda repressor-like DNA-binding domains"/>
    <property type="match status" value="1"/>
</dbReference>
<feature type="compositionally biased region" description="Polar residues" evidence="2">
    <location>
        <begin position="125"/>
        <end position="134"/>
    </location>
</feature>
<proteinExistence type="predicted"/>
<protein>
    <submittedName>
        <fullName evidence="4">Helix-turn-helix domain-containing protein</fullName>
    </submittedName>
</protein>
<accession>A0ABM9GEF4</accession>
<evidence type="ECO:0000259" key="3">
    <source>
        <dbReference type="PROSITE" id="PS50943"/>
    </source>
</evidence>
<evidence type="ECO:0000256" key="1">
    <source>
        <dbReference type="ARBA" id="ARBA00023125"/>
    </source>
</evidence>
<dbReference type="Pfam" id="PF12844">
    <property type="entry name" value="HTH_19"/>
    <property type="match status" value="1"/>
</dbReference>
<dbReference type="PANTHER" id="PTHR46558:SF11">
    <property type="entry name" value="HTH-TYPE TRANSCRIPTIONAL REGULATOR XRE"/>
    <property type="match status" value="1"/>
</dbReference>
<dbReference type="Proteomes" id="UP001154322">
    <property type="component" value="Unassembled WGS sequence"/>
</dbReference>
<dbReference type="InterPro" id="IPR010982">
    <property type="entry name" value="Lambda_DNA-bd_dom_sf"/>
</dbReference>